<reference evidence="1" key="2">
    <citation type="journal article" date="2022" name="New Phytol.">
        <title>Evolutionary transition to the ectomycorrhizal habit in the genomes of a hyperdiverse lineage of mushroom-forming fungi.</title>
        <authorList>
            <person name="Looney B."/>
            <person name="Miyauchi S."/>
            <person name="Morin E."/>
            <person name="Drula E."/>
            <person name="Courty P.E."/>
            <person name="Kohler A."/>
            <person name="Kuo A."/>
            <person name="LaButti K."/>
            <person name="Pangilinan J."/>
            <person name="Lipzen A."/>
            <person name="Riley R."/>
            <person name="Andreopoulos W."/>
            <person name="He G."/>
            <person name="Johnson J."/>
            <person name="Nolan M."/>
            <person name="Tritt A."/>
            <person name="Barry K.W."/>
            <person name="Grigoriev I.V."/>
            <person name="Nagy L.G."/>
            <person name="Hibbett D."/>
            <person name="Henrissat B."/>
            <person name="Matheny P.B."/>
            <person name="Labbe J."/>
            <person name="Martin F.M."/>
        </authorList>
    </citation>
    <scope>NUCLEOTIDE SEQUENCE</scope>
    <source>
        <strain evidence="1">HHB10654</strain>
    </source>
</reference>
<organism evidence="1 2">
    <name type="scientific">Artomyces pyxidatus</name>
    <dbReference type="NCBI Taxonomy" id="48021"/>
    <lineage>
        <taxon>Eukaryota</taxon>
        <taxon>Fungi</taxon>
        <taxon>Dikarya</taxon>
        <taxon>Basidiomycota</taxon>
        <taxon>Agaricomycotina</taxon>
        <taxon>Agaricomycetes</taxon>
        <taxon>Russulales</taxon>
        <taxon>Auriscalpiaceae</taxon>
        <taxon>Artomyces</taxon>
    </lineage>
</organism>
<reference evidence="1" key="1">
    <citation type="submission" date="2021-03" db="EMBL/GenBank/DDBJ databases">
        <authorList>
            <consortium name="DOE Joint Genome Institute"/>
            <person name="Ahrendt S."/>
            <person name="Looney B.P."/>
            <person name="Miyauchi S."/>
            <person name="Morin E."/>
            <person name="Drula E."/>
            <person name="Courty P.E."/>
            <person name="Chicoki N."/>
            <person name="Fauchery L."/>
            <person name="Kohler A."/>
            <person name="Kuo A."/>
            <person name="Labutti K."/>
            <person name="Pangilinan J."/>
            <person name="Lipzen A."/>
            <person name="Riley R."/>
            <person name="Andreopoulos W."/>
            <person name="He G."/>
            <person name="Johnson J."/>
            <person name="Barry K.W."/>
            <person name="Grigoriev I.V."/>
            <person name="Nagy L."/>
            <person name="Hibbett D."/>
            <person name="Henrissat B."/>
            <person name="Matheny P.B."/>
            <person name="Labbe J."/>
            <person name="Martin F."/>
        </authorList>
    </citation>
    <scope>NUCLEOTIDE SEQUENCE</scope>
    <source>
        <strain evidence="1">HHB10654</strain>
    </source>
</reference>
<comment type="caution">
    <text evidence="1">The sequence shown here is derived from an EMBL/GenBank/DDBJ whole genome shotgun (WGS) entry which is preliminary data.</text>
</comment>
<evidence type="ECO:0000313" key="2">
    <source>
        <dbReference type="Proteomes" id="UP000814140"/>
    </source>
</evidence>
<sequence>MAELPLQGVRTSPSLTTFPPPHSPQIVPYSHIHIDPRDTIHRHIDTTKSRPLAMDPSSLFDVASPLMDVTAYLVWVQQFSNVRTARPRVTTHEAEGYEKRDGTWSEEDFNNIHPSNIGPPYGLSTNFLSDFDSPSPLLGGRVQGSGPDDVDILQWYSGFTDASVTGMVDADVDRTYRTAYEPFPAAPLGMQPSSAEAGLSVAHAGPTTLDSFMHFWRSEEFEVPLPCEEGPVSAGQPLIQIKLEEWDVHRKGGRPVDCSGDEGVASYVRSPATSGSSPQTFRRRPTQSSAKSSTPAKGTRLMHYRPAADPATGLAKSGVRKRRKLSARSRLGTTGSPNGSSKIRRRSTVAPDGNSQRTYEVVVLYPSLADALSNTNPMSNPPLPVTAKAPSIGAQTSPIRETPRY</sequence>
<dbReference type="EMBL" id="MU277316">
    <property type="protein sequence ID" value="KAI0055048.1"/>
    <property type="molecule type" value="Genomic_DNA"/>
</dbReference>
<dbReference type="Proteomes" id="UP000814140">
    <property type="component" value="Unassembled WGS sequence"/>
</dbReference>
<accession>A0ACB8SEY8</accession>
<name>A0ACB8SEY8_9AGAM</name>
<proteinExistence type="predicted"/>
<gene>
    <name evidence="1" type="ORF">BV25DRAFT_1922144</name>
</gene>
<keyword evidence="2" id="KW-1185">Reference proteome</keyword>
<evidence type="ECO:0000313" key="1">
    <source>
        <dbReference type="EMBL" id="KAI0055048.1"/>
    </source>
</evidence>
<protein>
    <submittedName>
        <fullName evidence="1">Uncharacterized protein</fullName>
    </submittedName>
</protein>